<evidence type="ECO:0000256" key="2">
    <source>
        <dbReference type="ARBA" id="ARBA00022795"/>
    </source>
</evidence>
<gene>
    <name evidence="4" type="ORF">NCTC11166_00700</name>
</gene>
<keyword evidence="4" id="KW-0969">Cilium</keyword>
<evidence type="ECO:0000256" key="3">
    <source>
        <dbReference type="ARBA" id="ARBA00022884"/>
    </source>
</evidence>
<accession>A0A2X1D0X7</accession>
<keyword evidence="1" id="KW-0678">Repressor</keyword>
<sequence>MALKLSLKPGEKFVLNGAVVQNGDRRGVLILQNRASVLREKDIMQAEDVTTPARRIYFPIMMMYLDESSASKFFDELALRITEFMGATQNPEILAECVAASRHVLAREYYKALMSARKIVEYEERVLNVASGLHSGGGES</sequence>
<name>A0A2X1D0X7_BREVE</name>
<dbReference type="Pfam" id="PF07378">
    <property type="entry name" value="FlbT"/>
    <property type="match status" value="1"/>
</dbReference>
<keyword evidence="2" id="KW-1005">Bacterial flagellum biogenesis</keyword>
<dbReference type="GO" id="GO:0006402">
    <property type="term" value="P:mRNA catabolic process"/>
    <property type="evidence" value="ECO:0007669"/>
    <property type="project" value="InterPro"/>
</dbReference>
<dbReference type="GO" id="GO:1902209">
    <property type="term" value="P:negative regulation of bacterial-type flagellum assembly"/>
    <property type="evidence" value="ECO:0007669"/>
    <property type="project" value="InterPro"/>
</dbReference>
<dbReference type="NCBIfam" id="NF001995">
    <property type="entry name" value="PRK00794.1-1"/>
    <property type="match status" value="1"/>
</dbReference>
<reference evidence="4 5" key="1">
    <citation type="submission" date="2018-06" db="EMBL/GenBank/DDBJ databases">
        <authorList>
            <consortium name="Pathogen Informatics"/>
            <person name="Doyle S."/>
        </authorList>
    </citation>
    <scope>NUCLEOTIDE SEQUENCE [LARGE SCALE GENOMIC DNA]</scope>
    <source>
        <strain evidence="4 5">NCTC11166</strain>
    </source>
</reference>
<evidence type="ECO:0000313" key="5">
    <source>
        <dbReference type="Proteomes" id="UP000251186"/>
    </source>
</evidence>
<dbReference type="Proteomes" id="UP000251186">
    <property type="component" value="Unassembled WGS sequence"/>
</dbReference>
<evidence type="ECO:0000256" key="1">
    <source>
        <dbReference type="ARBA" id="ARBA00022491"/>
    </source>
</evidence>
<dbReference type="PIRSF" id="PIRSF009533">
    <property type="entry name" value="FlbT"/>
    <property type="match status" value="1"/>
</dbReference>
<protein>
    <submittedName>
        <fullName evidence="4">Flagellar biosynthesis repressor FlbT</fullName>
    </submittedName>
</protein>
<organism evidence="4 5">
    <name type="scientific">Brevundimonas vesicularis</name>
    <name type="common">Pseudomonas vesicularis</name>
    <dbReference type="NCBI Taxonomy" id="41276"/>
    <lineage>
        <taxon>Bacteria</taxon>
        <taxon>Pseudomonadati</taxon>
        <taxon>Pseudomonadota</taxon>
        <taxon>Alphaproteobacteria</taxon>
        <taxon>Caulobacterales</taxon>
        <taxon>Caulobacteraceae</taxon>
        <taxon>Brevundimonas</taxon>
    </lineage>
</organism>
<dbReference type="RefSeq" id="WP_112861758.1">
    <property type="nucleotide sequence ID" value="NZ_UAQP01000005.1"/>
</dbReference>
<keyword evidence="4" id="KW-0966">Cell projection</keyword>
<dbReference type="AlphaFoldDB" id="A0A2X1D0X7"/>
<dbReference type="EMBL" id="UAQP01000005">
    <property type="protein sequence ID" value="SPU52376.1"/>
    <property type="molecule type" value="Genomic_DNA"/>
</dbReference>
<dbReference type="InterPro" id="IPR009967">
    <property type="entry name" value="Flagellum_FlbT"/>
</dbReference>
<dbReference type="GO" id="GO:0048027">
    <property type="term" value="F:mRNA 5'-UTR binding"/>
    <property type="evidence" value="ECO:0007669"/>
    <property type="project" value="InterPro"/>
</dbReference>
<keyword evidence="4" id="KW-0282">Flagellum</keyword>
<dbReference type="GO" id="GO:0044781">
    <property type="term" value="P:bacterial-type flagellum organization"/>
    <property type="evidence" value="ECO:0007669"/>
    <property type="project" value="UniProtKB-KW"/>
</dbReference>
<proteinExistence type="predicted"/>
<keyword evidence="3" id="KW-0694">RNA-binding</keyword>
<evidence type="ECO:0000313" key="4">
    <source>
        <dbReference type="EMBL" id="SPU52376.1"/>
    </source>
</evidence>